<dbReference type="AlphaFoldDB" id="A0A381CBL7"/>
<evidence type="ECO:0000313" key="1">
    <source>
        <dbReference type="EMBL" id="SUW65264.1"/>
    </source>
</evidence>
<evidence type="ECO:0000313" key="2">
    <source>
        <dbReference type="Proteomes" id="UP000255528"/>
    </source>
</evidence>
<name>A0A381CBL7_9ENTR</name>
<organism evidence="1 2">
    <name type="scientific">Buttiauxella agrestis</name>
    <dbReference type="NCBI Taxonomy" id="82977"/>
    <lineage>
        <taxon>Bacteria</taxon>
        <taxon>Pseudomonadati</taxon>
        <taxon>Pseudomonadota</taxon>
        <taxon>Gammaproteobacteria</taxon>
        <taxon>Enterobacterales</taxon>
        <taxon>Enterobacteriaceae</taxon>
        <taxon>Buttiauxella</taxon>
    </lineage>
</organism>
<reference evidence="1 2" key="1">
    <citation type="submission" date="2018-06" db="EMBL/GenBank/DDBJ databases">
        <authorList>
            <consortium name="Pathogen Informatics"/>
            <person name="Doyle S."/>
        </authorList>
    </citation>
    <scope>NUCLEOTIDE SEQUENCE [LARGE SCALE GENOMIC DNA]</scope>
    <source>
        <strain evidence="1 2">NCTC12119</strain>
    </source>
</reference>
<dbReference type="EMBL" id="UIGI01000001">
    <property type="protein sequence ID" value="SUW65264.1"/>
    <property type="molecule type" value="Genomic_DNA"/>
</dbReference>
<dbReference type="Proteomes" id="UP000255528">
    <property type="component" value="Unassembled WGS sequence"/>
</dbReference>
<proteinExistence type="predicted"/>
<dbReference type="RefSeq" id="WP_115630763.1">
    <property type="nucleotide sequence ID" value="NZ_UIGI01000001.1"/>
</dbReference>
<accession>A0A381CBL7</accession>
<dbReference type="Gene3D" id="3.40.50.2000">
    <property type="entry name" value="Glycogen Phosphorylase B"/>
    <property type="match status" value="1"/>
</dbReference>
<sequence>MISETVRKFIRNPSAKLIVVSYSPTGGGHTARLLNIISMALEKKSIPEDSIVMFHVPCPWEGTPRSPLVVNLAKTLVNRQINVLIAESDKSIYGYLNKDTGGSDDASILQHIARFPLRSVTSKSARQNDSQKIITELSQCTLFQTHKDCNELPIISAKNLMNSMTANFGREIMAERCYVLTDMDPYLQKAAQSAGVPGKRCLDQQNHAILLNLNDSQLNLLPKYALLSKVLGGYGEIISHIDLGGRNTLVSISNVTERLGIFSGTPKYIARVKVADLLLSHSLSKEQIKEKLTNVNRPFSGVMAGSLVQRGGDAQNIVYVYAHKKTNIIARCVNERMRANDPVFQRILFLFCGPGAAGDFNAMHLAYIADADGITTSGAGTIGEFAYLRKQAGCGSRLLVLPIEGHNEQEKNADVISEDNVIKSFVVRTLATEQLSDSLQRFVANRPKTHEAPCTMNEFITAISDPNSYVQQAYELLFSNNTAINFRNIEQVEQVMNRSPLLKATRKYLKLVFQALDATEKEANGSIQVMLQQGMPRTFSHVKELNSTLLNSMRLAQIIGLKETEDADRLPLLKEVRTHFSALAGGGKPSVSQSAKLKEEFGEFMVTGF</sequence>
<gene>
    <name evidence="1" type="ORF">NCTC12119_03803</name>
</gene>
<protein>
    <submittedName>
        <fullName evidence="1">Uncharacterized protein</fullName>
    </submittedName>
</protein>